<dbReference type="eggNOG" id="KOG2261">
    <property type="taxonomic scope" value="Eukaryota"/>
</dbReference>
<dbReference type="GO" id="GO:0035267">
    <property type="term" value="C:NuA4 histone acetyltransferase complex"/>
    <property type="evidence" value="ECO:0007669"/>
    <property type="project" value="InterPro"/>
</dbReference>
<dbReference type="HOGENOM" id="CLU_1742356_0_0_1"/>
<evidence type="ECO:0000256" key="1">
    <source>
        <dbReference type="SAM" id="MobiDB-lite"/>
    </source>
</evidence>
<gene>
    <name evidence="4" type="primary">6035389</name>
    <name evidence="2" type="ORF">CpipJ_CPIJ002889</name>
    <name evidence="3" type="ORF">CpipJ_CPIJ004004</name>
</gene>
<dbReference type="InterPro" id="IPR024943">
    <property type="entry name" value="Enhancer_polycomb"/>
</dbReference>
<reference evidence="2" key="1">
    <citation type="submission" date="2007-03" db="EMBL/GenBank/DDBJ databases">
        <title>Annotation of Culex pipiens quinquefasciatus.</title>
        <authorList>
            <consortium name="The Broad Institute Genome Sequencing Platform"/>
            <person name="Atkinson P.W."/>
            <person name="Hemingway J."/>
            <person name="Christensen B.M."/>
            <person name="Higgs S."/>
            <person name="Kodira C."/>
            <person name="Hannick L."/>
            <person name="Megy K."/>
            <person name="O'Leary S."/>
            <person name="Pearson M."/>
            <person name="Haas B.J."/>
            <person name="Mauceli E."/>
            <person name="Wortman J.R."/>
            <person name="Lee N.H."/>
            <person name="Guigo R."/>
            <person name="Stanke M."/>
            <person name="Alvarado L."/>
            <person name="Amedeo P."/>
            <person name="Antoine C.H."/>
            <person name="Arensburger P."/>
            <person name="Bidwell S.L."/>
            <person name="Crawford M."/>
            <person name="Camaro F."/>
            <person name="Devon K."/>
            <person name="Engels R."/>
            <person name="Hammond M."/>
            <person name="Howarth C."/>
            <person name="Koehrsen M."/>
            <person name="Lawson D."/>
            <person name="Montgomery P."/>
            <person name="Nene V."/>
            <person name="Nusbaum C."/>
            <person name="Puiu D."/>
            <person name="Romero-Severson J."/>
            <person name="Severson D.W."/>
            <person name="Shumway M."/>
            <person name="Sisk P."/>
            <person name="Stolte C."/>
            <person name="Zeng Q."/>
            <person name="Eisenstadt E."/>
            <person name="Fraser-Liggett C."/>
            <person name="Strausberg R."/>
            <person name="Galagan J."/>
            <person name="Birren B."/>
            <person name="Collins F.H."/>
        </authorList>
    </citation>
    <scope>NUCLEOTIDE SEQUENCE [LARGE SCALE GENOMIC DNA]</scope>
    <source>
        <strain evidence="2">JHB</strain>
    </source>
</reference>
<dbReference type="EnsemblMetazoa" id="CPIJ004004-RA">
    <property type="protein sequence ID" value="CPIJ004004-PA"/>
    <property type="gene ID" value="CPIJ004004"/>
</dbReference>
<dbReference type="Proteomes" id="UP000002320">
    <property type="component" value="Unassembled WGS sequence"/>
</dbReference>
<dbReference type="InParanoid" id="B0W6T6"/>
<dbReference type="EMBL" id="DS231869">
    <property type="protein sequence ID" value="EDS40885.1"/>
    <property type="molecule type" value="Genomic_DNA"/>
</dbReference>
<dbReference type="EnsemblMetazoa" id="CPIJ002889-RA">
    <property type="protein sequence ID" value="CPIJ002889-PA"/>
    <property type="gene ID" value="CPIJ002889"/>
</dbReference>
<reference evidence="4" key="2">
    <citation type="submission" date="2021-02" db="UniProtKB">
        <authorList>
            <consortium name="EnsemblMetazoa"/>
        </authorList>
    </citation>
    <scope>IDENTIFICATION</scope>
    <source>
        <strain evidence="4">JHB</strain>
    </source>
</reference>
<dbReference type="GO" id="GO:0006357">
    <property type="term" value="P:regulation of transcription by RNA polymerase II"/>
    <property type="evidence" value="ECO:0007669"/>
    <property type="project" value="InterPro"/>
</dbReference>
<keyword evidence="5" id="KW-1185">Reference proteome</keyword>
<evidence type="ECO:0000313" key="5">
    <source>
        <dbReference type="Proteomes" id="UP000002320"/>
    </source>
</evidence>
<dbReference type="KEGG" id="cqu:CpipJ_CPIJ004004"/>
<sequence length="150" mass="17320">MKNLDSFAEDTRLKWWPTPTGTVGEDGEQGQHHTEQSVSDIPAANRKDANQEEPYEKMLKLRRDLSRAVTLLEMIKRHENLKREQLHLSIEVYEKRYQAQDFAGQMLAEFASNSTKASRPAFAPVYSNKYSSHHKAMAGCHWVRCGCIRR</sequence>
<evidence type="ECO:0000313" key="2">
    <source>
        <dbReference type="EMBL" id="EDS36917.1"/>
    </source>
</evidence>
<dbReference type="VEuPathDB" id="VectorBase:CPIJ002889"/>
<proteinExistence type="predicted"/>
<name>B0W6T6_CULQU</name>
<dbReference type="EMBL" id="DS231849">
    <property type="protein sequence ID" value="EDS36917.1"/>
    <property type="molecule type" value="Genomic_DNA"/>
</dbReference>
<organism>
    <name type="scientific">Culex quinquefasciatus</name>
    <name type="common">Southern house mosquito</name>
    <name type="synonym">Culex pungens</name>
    <dbReference type="NCBI Taxonomy" id="7176"/>
    <lineage>
        <taxon>Eukaryota</taxon>
        <taxon>Metazoa</taxon>
        <taxon>Ecdysozoa</taxon>
        <taxon>Arthropoda</taxon>
        <taxon>Hexapoda</taxon>
        <taxon>Insecta</taxon>
        <taxon>Pterygota</taxon>
        <taxon>Neoptera</taxon>
        <taxon>Endopterygota</taxon>
        <taxon>Diptera</taxon>
        <taxon>Nematocera</taxon>
        <taxon>Culicoidea</taxon>
        <taxon>Culicidae</taxon>
        <taxon>Culicinae</taxon>
        <taxon>Culicini</taxon>
        <taxon>Culex</taxon>
        <taxon>Culex</taxon>
    </lineage>
</organism>
<dbReference type="KEGG" id="cqu:CpipJ_CPIJ002889"/>
<dbReference type="PANTHER" id="PTHR14898">
    <property type="entry name" value="ENHANCER OF POLYCOMB"/>
    <property type="match status" value="1"/>
</dbReference>
<dbReference type="STRING" id="7176.B0W6T6"/>
<evidence type="ECO:0000313" key="4">
    <source>
        <dbReference type="EnsemblMetazoa" id="CPIJ002889-PA"/>
    </source>
</evidence>
<dbReference type="OrthoDB" id="435275at2759"/>
<accession>B0W6T6</accession>
<dbReference type="VEuPathDB" id="VectorBase:CQUJHB016163"/>
<evidence type="ECO:0000313" key="3">
    <source>
        <dbReference type="EMBL" id="EDS40885.1"/>
    </source>
</evidence>
<dbReference type="VEuPathDB" id="VectorBase:CPIJ004004"/>
<dbReference type="AlphaFoldDB" id="B0W6T6"/>
<protein>
    <submittedName>
        <fullName evidence="2 4">Enhancer of polycomb</fullName>
    </submittedName>
</protein>
<feature type="region of interest" description="Disordered" evidence="1">
    <location>
        <begin position="1"/>
        <end position="52"/>
    </location>
</feature>